<keyword evidence="2" id="KW-1185">Reference proteome</keyword>
<protein>
    <submittedName>
        <fullName evidence="1">Uncharacterized protein</fullName>
    </submittedName>
</protein>
<gene>
    <name evidence="1" type="ORF">C0Q70_00456</name>
</gene>
<evidence type="ECO:0000313" key="1">
    <source>
        <dbReference type="EMBL" id="PVD37854.1"/>
    </source>
</evidence>
<name>A0A2T7PWP9_POMCA</name>
<organism evidence="1 2">
    <name type="scientific">Pomacea canaliculata</name>
    <name type="common">Golden apple snail</name>
    <dbReference type="NCBI Taxonomy" id="400727"/>
    <lineage>
        <taxon>Eukaryota</taxon>
        <taxon>Metazoa</taxon>
        <taxon>Spiralia</taxon>
        <taxon>Lophotrochozoa</taxon>
        <taxon>Mollusca</taxon>
        <taxon>Gastropoda</taxon>
        <taxon>Caenogastropoda</taxon>
        <taxon>Architaenioglossa</taxon>
        <taxon>Ampullarioidea</taxon>
        <taxon>Ampullariidae</taxon>
        <taxon>Pomacea</taxon>
    </lineage>
</organism>
<dbReference type="EMBL" id="PZQS01000001">
    <property type="protein sequence ID" value="PVD37854.1"/>
    <property type="molecule type" value="Genomic_DNA"/>
</dbReference>
<reference evidence="1 2" key="1">
    <citation type="submission" date="2018-04" db="EMBL/GenBank/DDBJ databases">
        <title>The genome of golden apple snail Pomacea canaliculata provides insight into stress tolerance and invasive adaptation.</title>
        <authorList>
            <person name="Liu C."/>
            <person name="Liu B."/>
            <person name="Ren Y."/>
            <person name="Zhang Y."/>
            <person name="Wang H."/>
            <person name="Li S."/>
            <person name="Jiang F."/>
            <person name="Yin L."/>
            <person name="Zhang G."/>
            <person name="Qian W."/>
            <person name="Fan W."/>
        </authorList>
    </citation>
    <scope>NUCLEOTIDE SEQUENCE [LARGE SCALE GENOMIC DNA]</scope>
    <source>
        <strain evidence="1">SZHN2017</strain>
        <tissue evidence="1">Muscle</tissue>
    </source>
</reference>
<evidence type="ECO:0000313" key="2">
    <source>
        <dbReference type="Proteomes" id="UP000245119"/>
    </source>
</evidence>
<proteinExistence type="predicted"/>
<comment type="caution">
    <text evidence="1">The sequence shown here is derived from an EMBL/GenBank/DDBJ whole genome shotgun (WGS) entry which is preliminary data.</text>
</comment>
<dbReference type="AlphaFoldDB" id="A0A2T7PWP9"/>
<dbReference type="Proteomes" id="UP000245119">
    <property type="component" value="Linkage Group LG1"/>
</dbReference>
<sequence>MIMMTILLLTGVRCTRLPLSTVFTVAPRVQRSRTDRSAPLDPLRRHHSAADVGQEAISLELVTIYNLSRAAFRELYSPHID</sequence>
<accession>A0A2T7PWP9</accession>